<dbReference type="InterPro" id="IPR036390">
    <property type="entry name" value="WH_DNA-bd_sf"/>
</dbReference>
<dbReference type="Pfam" id="PF25583">
    <property type="entry name" value="WCX"/>
    <property type="match status" value="1"/>
</dbReference>
<dbReference type="InterPro" id="IPR001034">
    <property type="entry name" value="DeoR_HTH"/>
</dbReference>
<sequence>MRADRLLSILLLLQNEGKLSSRSLAEKLEVSERTIVRDMDALSAAGIPVYAERGPSGGWMLAENYRTSLTGMNQEEILSLLLTRHSAMLGELGIKPGHFETAYQKLLASSPASVRQDAELIRERLHIDGAGWHASNETFPWLATVQEAVWSGRKLEMRYKKSEEKEKDPGSSPRRTVHPLGLVAKRNVWYLVAEEGGELKTFRISRLTEARVLDEVFRRPPGFCLGEYWERSTAEFKSRLPRYPAQVRIAERRLSRLQRERYAKVLHAEPCDDGPAGWVRAVIEFHTLESACEILLACGGEAEALGPPELRERLRDEAAAIAALYRR</sequence>
<dbReference type="PIRSF" id="PIRSF016838">
    <property type="entry name" value="PafC"/>
    <property type="match status" value="1"/>
</dbReference>
<dbReference type="RefSeq" id="WP_331847698.1">
    <property type="nucleotide sequence ID" value="NZ_JAZHPZ010000008.1"/>
</dbReference>
<dbReference type="EMBL" id="JAZHPZ010000008">
    <property type="protein sequence ID" value="MEF2967479.1"/>
    <property type="molecule type" value="Genomic_DNA"/>
</dbReference>
<dbReference type="InterPro" id="IPR057727">
    <property type="entry name" value="WCX_dom"/>
</dbReference>
<dbReference type="InterPro" id="IPR026881">
    <property type="entry name" value="WYL_dom"/>
</dbReference>
<evidence type="ECO:0000256" key="1">
    <source>
        <dbReference type="ARBA" id="ARBA00023015"/>
    </source>
</evidence>
<keyword evidence="5" id="KW-1185">Reference proteome</keyword>
<feature type="domain" description="HTH deoR-type" evidence="3">
    <location>
        <begin position="2"/>
        <end position="57"/>
    </location>
</feature>
<organism evidence="4 5">
    <name type="scientific">Paenibacillus haidiansis</name>
    <dbReference type="NCBI Taxonomy" id="1574488"/>
    <lineage>
        <taxon>Bacteria</taxon>
        <taxon>Bacillati</taxon>
        <taxon>Bacillota</taxon>
        <taxon>Bacilli</taxon>
        <taxon>Bacillales</taxon>
        <taxon>Paenibacillaceae</taxon>
        <taxon>Paenibacillus</taxon>
    </lineage>
</organism>
<dbReference type="PANTHER" id="PTHR34580">
    <property type="match status" value="1"/>
</dbReference>
<keyword evidence="2" id="KW-0804">Transcription</keyword>
<dbReference type="Pfam" id="PF08279">
    <property type="entry name" value="HTH_11"/>
    <property type="match status" value="1"/>
</dbReference>
<comment type="caution">
    <text evidence="4">The sequence shown here is derived from an EMBL/GenBank/DDBJ whole genome shotgun (WGS) entry which is preliminary data.</text>
</comment>
<proteinExistence type="predicted"/>
<dbReference type="Pfam" id="PF13280">
    <property type="entry name" value="WYL"/>
    <property type="match status" value="1"/>
</dbReference>
<dbReference type="Gene3D" id="1.10.10.10">
    <property type="entry name" value="Winged helix-like DNA-binding domain superfamily/Winged helix DNA-binding domain"/>
    <property type="match status" value="1"/>
</dbReference>
<evidence type="ECO:0000259" key="3">
    <source>
        <dbReference type="PROSITE" id="PS51000"/>
    </source>
</evidence>
<dbReference type="PROSITE" id="PS51000">
    <property type="entry name" value="HTH_DEOR_2"/>
    <property type="match status" value="1"/>
</dbReference>
<accession>A0ABU7VUN6</accession>
<dbReference type="Proteomes" id="UP001306950">
    <property type="component" value="Unassembled WGS sequence"/>
</dbReference>
<dbReference type="InterPro" id="IPR051534">
    <property type="entry name" value="CBASS_pafABC_assoc_protein"/>
</dbReference>
<dbReference type="InterPro" id="IPR013196">
    <property type="entry name" value="HTH_11"/>
</dbReference>
<gene>
    <name evidence="4" type="ORF">V3851_16755</name>
</gene>
<protein>
    <submittedName>
        <fullName evidence="4">WYL domain-containing protein</fullName>
    </submittedName>
</protein>
<dbReference type="PROSITE" id="PS52050">
    <property type="entry name" value="WYL"/>
    <property type="match status" value="1"/>
</dbReference>
<reference evidence="4 5" key="1">
    <citation type="submission" date="2024-02" db="EMBL/GenBank/DDBJ databases">
        <title>A nitrogen-fixing paenibacillus bacterium.</title>
        <authorList>
            <person name="Zhang W.L."/>
            <person name="Chen S.F."/>
        </authorList>
    </citation>
    <scope>NUCLEOTIDE SEQUENCE [LARGE SCALE GENOMIC DNA]</scope>
    <source>
        <strain evidence="4 5">M1</strain>
    </source>
</reference>
<keyword evidence="1" id="KW-0805">Transcription regulation</keyword>
<evidence type="ECO:0000256" key="2">
    <source>
        <dbReference type="ARBA" id="ARBA00023163"/>
    </source>
</evidence>
<dbReference type="InterPro" id="IPR028349">
    <property type="entry name" value="PafC-like"/>
</dbReference>
<dbReference type="PANTHER" id="PTHR34580:SF1">
    <property type="entry name" value="PROTEIN PAFC"/>
    <property type="match status" value="1"/>
</dbReference>
<dbReference type="InterPro" id="IPR036388">
    <property type="entry name" value="WH-like_DNA-bd_sf"/>
</dbReference>
<name>A0ABU7VUN6_9BACL</name>
<evidence type="ECO:0000313" key="5">
    <source>
        <dbReference type="Proteomes" id="UP001306950"/>
    </source>
</evidence>
<dbReference type="SUPFAM" id="SSF46785">
    <property type="entry name" value="Winged helix' DNA-binding domain"/>
    <property type="match status" value="1"/>
</dbReference>
<evidence type="ECO:0000313" key="4">
    <source>
        <dbReference type="EMBL" id="MEF2967479.1"/>
    </source>
</evidence>